<proteinExistence type="inferred from homology"/>
<evidence type="ECO:0000313" key="4">
    <source>
        <dbReference type="EMBL" id="MEL0615986.1"/>
    </source>
</evidence>
<dbReference type="SUPFAM" id="SSF53474">
    <property type="entry name" value="alpha/beta-Hydrolases"/>
    <property type="match status" value="1"/>
</dbReference>
<dbReference type="InterPro" id="IPR002168">
    <property type="entry name" value="Lipase_GDXG_HIS_AS"/>
</dbReference>
<dbReference type="Proteomes" id="UP001378242">
    <property type="component" value="Unassembled WGS sequence"/>
</dbReference>
<dbReference type="Gene3D" id="3.40.50.1820">
    <property type="entry name" value="alpha/beta hydrolase"/>
    <property type="match status" value="1"/>
</dbReference>
<dbReference type="PANTHER" id="PTHR23024:SF24">
    <property type="entry name" value="ALPHA_BETA HYDROLASE FOLD-3 DOMAIN-CONTAINING PROTEIN"/>
    <property type="match status" value="1"/>
</dbReference>
<evidence type="ECO:0000256" key="2">
    <source>
        <dbReference type="ARBA" id="ARBA00022801"/>
    </source>
</evidence>
<dbReference type="RefSeq" id="WP_341541932.1">
    <property type="nucleotide sequence ID" value="NZ_JBAKAP010000003.1"/>
</dbReference>
<evidence type="ECO:0000256" key="1">
    <source>
        <dbReference type="ARBA" id="ARBA00010515"/>
    </source>
</evidence>
<comment type="caution">
    <text evidence="4">The sequence shown here is derived from an EMBL/GenBank/DDBJ whole genome shotgun (WGS) entry which is preliminary data.</text>
</comment>
<gene>
    <name evidence="4" type="ORF">V6243_04015</name>
</gene>
<evidence type="ECO:0000313" key="5">
    <source>
        <dbReference type="Proteomes" id="UP001378242"/>
    </source>
</evidence>
<dbReference type="Pfam" id="PF07859">
    <property type="entry name" value="Abhydrolase_3"/>
    <property type="match status" value="1"/>
</dbReference>
<feature type="domain" description="Alpha/beta hydrolase fold-3" evidence="3">
    <location>
        <begin position="85"/>
        <end position="278"/>
    </location>
</feature>
<keyword evidence="2 4" id="KW-0378">Hydrolase</keyword>
<keyword evidence="5" id="KW-1185">Reference proteome</keyword>
<comment type="similarity">
    <text evidence="1">Belongs to the 'GDXG' lipolytic enzyme family.</text>
</comment>
<evidence type="ECO:0000259" key="3">
    <source>
        <dbReference type="Pfam" id="PF07859"/>
    </source>
</evidence>
<dbReference type="InterPro" id="IPR013094">
    <property type="entry name" value="AB_hydrolase_3"/>
</dbReference>
<dbReference type="EMBL" id="JBAKAP010000003">
    <property type="protein sequence ID" value="MEL0615986.1"/>
    <property type="molecule type" value="Genomic_DNA"/>
</dbReference>
<accession>A0ABU9GD15</accession>
<dbReference type="InterPro" id="IPR050466">
    <property type="entry name" value="Carboxylest/Gibb_receptor"/>
</dbReference>
<dbReference type="PANTHER" id="PTHR23024">
    <property type="entry name" value="ARYLACETAMIDE DEACETYLASE"/>
    <property type="match status" value="1"/>
</dbReference>
<reference evidence="4 5" key="1">
    <citation type="submission" date="2024-02" db="EMBL/GenBank/DDBJ databases">
        <title>Bacteria isolated from the canopy kelp, Nereocystis luetkeana.</title>
        <authorList>
            <person name="Pfister C.A."/>
            <person name="Younker I.T."/>
            <person name="Light S.H."/>
        </authorList>
    </citation>
    <scope>NUCLEOTIDE SEQUENCE [LARGE SCALE GENOMIC DNA]</scope>
    <source>
        <strain evidence="4 5">TI.5.07</strain>
    </source>
</reference>
<organism evidence="4 5">
    <name type="scientific">Cobetia marina</name>
    <name type="common">Deleya marina</name>
    <dbReference type="NCBI Taxonomy" id="28258"/>
    <lineage>
        <taxon>Bacteria</taxon>
        <taxon>Pseudomonadati</taxon>
        <taxon>Pseudomonadota</taxon>
        <taxon>Gammaproteobacteria</taxon>
        <taxon>Oceanospirillales</taxon>
        <taxon>Halomonadaceae</taxon>
        <taxon>Cobetia</taxon>
    </lineage>
</organism>
<sequence>MTHETSSPLRCQAFIDAFADGMAELAGLSVAESRPQCEALYARLAAPLADGVTPSDETLHSDDGHVIALRRFRPTREAPCKDGCVVYLHGGSWQVGSLDSHQGVASSLASRLNREVISVDYRLLPEASYQQALMDCEVAVRELTPVAVVGDSAGGRLVMDISRLHHETHSPYVLGLIYPPMDPVLSLDNEDLATLGPTAPLLSREEIVAMWQLVAEGDPSHSYAMMPPHSRQAPAQVIEVLSVEHDPLTAPLEAAVATWKAQGAEVGYHCATGMVHAALHAHHELPEMGIAWRDFCDALTRRLDEA</sequence>
<name>A0ABU9GD15_COBMA</name>
<dbReference type="PROSITE" id="PS01173">
    <property type="entry name" value="LIPASE_GDXG_HIS"/>
    <property type="match status" value="1"/>
</dbReference>
<dbReference type="InterPro" id="IPR029058">
    <property type="entry name" value="AB_hydrolase_fold"/>
</dbReference>
<dbReference type="GO" id="GO:0016787">
    <property type="term" value="F:hydrolase activity"/>
    <property type="evidence" value="ECO:0007669"/>
    <property type="project" value="UniProtKB-KW"/>
</dbReference>
<protein>
    <submittedName>
        <fullName evidence="4">Alpha/beta hydrolase</fullName>
    </submittedName>
</protein>